<evidence type="ECO:0000313" key="1">
    <source>
        <dbReference type="EMBL" id="MBB5576144.1"/>
    </source>
</evidence>
<dbReference type="AlphaFoldDB" id="A0A7W8XVJ0"/>
<accession>A0A7W8XVJ0</accession>
<name>A0A7W8XVJ0_9HYPH</name>
<gene>
    <name evidence="1" type="ORF">GGD50_004779</name>
</gene>
<dbReference type="PROSITE" id="PS00087">
    <property type="entry name" value="SOD_CU_ZN_1"/>
    <property type="match status" value="1"/>
</dbReference>
<dbReference type="RefSeq" id="WP_183939789.1">
    <property type="nucleotide sequence ID" value="NZ_JACHBI010000010.1"/>
</dbReference>
<keyword evidence="2" id="KW-1185">Reference proteome</keyword>
<reference evidence="1 2" key="1">
    <citation type="submission" date="2020-08" db="EMBL/GenBank/DDBJ databases">
        <title>Genomic Encyclopedia of Type Strains, Phase IV (KMG-V): Genome sequencing to study the core and pangenomes of soil and plant-associated prokaryotes.</title>
        <authorList>
            <person name="Whitman W."/>
        </authorList>
    </citation>
    <scope>NUCLEOTIDE SEQUENCE [LARGE SCALE GENOMIC DNA]</scope>
    <source>
        <strain evidence="1 2">SEMIA 4064</strain>
    </source>
</reference>
<sequence>MSFCIGFVRGLVGARHFRDFLIKPMTGAGAHIHAGGDAGCDSVNGSVGAANHSASRQTRCSPGRNCYNFSGTGWCSDNGSDAGANNSTRPATDDGTLYALDYSVANAADETADILAHSFKVANSLAYEPVADAWARRSDPFLG</sequence>
<evidence type="ECO:0000313" key="2">
    <source>
        <dbReference type="Proteomes" id="UP000549882"/>
    </source>
</evidence>
<dbReference type="InterPro" id="IPR018152">
    <property type="entry name" value="SOD_Cu/Zn_BS"/>
</dbReference>
<dbReference type="EMBL" id="JACHBI010000010">
    <property type="protein sequence ID" value="MBB5576144.1"/>
    <property type="molecule type" value="Genomic_DNA"/>
</dbReference>
<protein>
    <submittedName>
        <fullName evidence="1">Uncharacterized protein</fullName>
    </submittedName>
</protein>
<proteinExistence type="predicted"/>
<comment type="caution">
    <text evidence="1">The sequence shown here is derived from an EMBL/GenBank/DDBJ whole genome shotgun (WGS) entry which is preliminary data.</text>
</comment>
<organism evidence="1 2">
    <name type="scientific">Rhizobium paranaense</name>
    <dbReference type="NCBI Taxonomy" id="1650438"/>
    <lineage>
        <taxon>Bacteria</taxon>
        <taxon>Pseudomonadati</taxon>
        <taxon>Pseudomonadota</taxon>
        <taxon>Alphaproteobacteria</taxon>
        <taxon>Hyphomicrobiales</taxon>
        <taxon>Rhizobiaceae</taxon>
        <taxon>Rhizobium/Agrobacterium group</taxon>
        <taxon>Rhizobium</taxon>
    </lineage>
</organism>
<dbReference type="Proteomes" id="UP000549882">
    <property type="component" value="Unassembled WGS sequence"/>
</dbReference>